<gene>
    <name evidence="2" type="ORF">HYDPIDRAFT_99800</name>
</gene>
<feature type="non-terminal residue" evidence="2">
    <location>
        <position position="1"/>
    </location>
</feature>
<name>A0A0C9W9G3_9AGAM</name>
<dbReference type="InterPro" id="IPR018712">
    <property type="entry name" value="Tle1-like_cat"/>
</dbReference>
<dbReference type="AlphaFoldDB" id="A0A0C9W9G3"/>
<evidence type="ECO:0000259" key="1">
    <source>
        <dbReference type="Pfam" id="PF09994"/>
    </source>
</evidence>
<sequence length="73" mass="8274">THACHFRHALALDEDRVLFLPEYFSQVNAHTAMHGKDYKHNGMALGDIKEVWFGGAHIDVFVVAQYSLLACPY</sequence>
<accession>A0A0C9W9G3</accession>
<dbReference type="OrthoDB" id="3264987at2759"/>
<dbReference type="HOGENOM" id="CLU_2711586_0_0_1"/>
<dbReference type="EMBL" id="KN839879">
    <property type="protein sequence ID" value="KIJ59911.1"/>
    <property type="molecule type" value="Genomic_DNA"/>
</dbReference>
<organism evidence="2 3">
    <name type="scientific">Hydnomerulius pinastri MD-312</name>
    <dbReference type="NCBI Taxonomy" id="994086"/>
    <lineage>
        <taxon>Eukaryota</taxon>
        <taxon>Fungi</taxon>
        <taxon>Dikarya</taxon>
        <taxon>Basidiomycota</taxon>
        <taxon>Agaricomycotina</taxon>
        <taxon>Agaricomycetes</taxon>
        <taxon>Agaricomycetidae</taxon>
        <taxon>Boletales</taxon>
        <taxon>Boletales incertae sedis</taxon>
        <taxon>Leucogyrophana</taxon>
    </lineage>
</organism>
<evidence type="ECO:0000313" key="3">
    <source>
        <dbReference type="Proteomes" id="UP000053820"/>
    </source>
</evidence>
<evidence type="ECO:0000313" key="2">
    <source>
        <dbReference type="EMBL" id="KIJ59911.1"/>
    </source>
</evidence>
<keyword evidence="3" id="KW-1185">Reference proteome</keyword>
<dbReference type="Proteomes" id="UP000053820">
    <property type="component" value="Unassembled WGS sequence"/>
</dbReference>
<reference evidence="2 3" key="1">
    <citation type="submission" date="2014-04" db="EMBL/GenBank/DDBJ databases">
        <title>Evolutionary Origins and Diversification of the Mycorrhizal Mutualists.</title>
        <authorList>
            <consortium name="DOE Joint Genome Institute"/>
            <consortium name="Mycorrhizal Genomics Consortium"/>
            <person name="Kohler A."/>
            <person name="Kuo A."/>
            <person name="Nagy L.G."/>
            <person name="Floudas D."/>
            <person name="Copeland A."/>
            <person name="Barry K.W."/>
            <person name="Cichocki N."/>
            <person name="Veneault-Fourrey C."/>
            <person name="LaButti K."/>
            <person name="Lindquist E.A."/>
            <person name="Lipzen A."/>
            <person name="Lundell T."/>
            <person name="Morin E."/>
            <person name="Murat C."/>
            <person name="Riley R."/>
            <person name="Ohm R."/>
            <person name="Sun H."/>
            <person name="Tunlid A."/>
            <person name="Henrissat B."/>
            <person name="Grigoriev I.V."/>
            <person name="Hibbett D.S."/>
            <person name="Martin F."/>
        </authorList>
    </citation>
    <scope>NUCLEOTIDE SEQUENCE [LARGE SCALE GENOMIC DNA]</scope>
    <source>
        <strain evidence="2 3">MD-312</strain>
    </source>
</reference>
<feature type="domain" description="T6SS Phospholipase effector Tle1-like catalytic" evidence="1">
    <location>
        <begin position="2"/>
        <end position="60"/>
    </location>
</feature>
<protein>
    <recommendedName>
        <fullName evidence="1">T6SS Phospholipase effector Tle1-like catalytic domain-containing protein</fullName>
    </recommendedName>
</protein>
<proteinExistence type="predicted"/>
<dbReference type="Pfam" id="PF09994">
    <property type="entry name" value="T6SS_Tle1-like_cat"/>
    <property type="match status" value="1"/>
</dbReference>